<evidence type="ECO:0000256" key="4">
    <source>
        <dbReference type="PIRSR" id="PIRSR005902-1"/>
    </source>
</evidence>
<dbReference type="FunFam" id="3.20.20.140:FF:000005">
    <property type="entry name" value="TatD family hydrolase"/>
    <property type="match status" value="1"/>
</dbReference>
<evidence type="ECO:0000256" key="1">
    <source>
        <dbReference type="ARBA" id="ARBA00009275"/>
    </source>
</evidence>
<feature type="binding site" evidence="4">
    <location>
        <position position="27"/>
    </location>
    <ligand>
        <name>a divalent metal cation</name>
        <dbReference type="ChEBI" id="CHEBI:60240"/>
        <label>1</label>
    </ligand>
</feature>
<keyword evidence="2 4" id="KW-0479">Metal-binding</keyword>
<dbReference type="Gene3D" id="3.20.20.140">
    <property type="entry name" value="Metal-dependent hydrolases"/>
    <property type="match status" value="1"/>
</dbReference>
<dbReference type="PANTHER" id="PTHR46124">
    <property type="entry name" value="D-AMINOACYL-TRNA DEACYLASE"/>
    <property type="match status" value="1"/>
</dbReference>
<gene>
    <name evidence="5" type="primary">tatD</name>
    <name evidence="5" type="ORF">EPICR_70116</name>
</gene>
<dbReference type="GO" id="GO:0046872">
    <property type="term" value="F:metal ion binding"/>
    <property type="evidence" value="ECO:0007669"/>
    <property type="project" value="UniProtKB-KW"/>
</dbReference>
<protein>
    <submittedName>
        <fullName evidence="5">3'-5' ssDNA/RNA exonuclease TatD</fullName>
        <ecNumber evidence="5">3.1.11.-</ecNumber>
        <ecNumber evidence="5">3.1.13.-</ecNumber>
    </submittedName>
</protein>
<dbReference type="CDD" id="cd01310">
    <property type="entry name" value="TatD_DNAse"/>
    <property type="match status" value="1"/>
</dbReference>
<organism evidence="5">
    <name type="scientific">uncultured Desulfobacteraceae bacterium</name>
    <dbReference type="NCBI Taxonomy" id="218296"/>
    <lineage>
        <taxon>Bacteria</taxon>
        <taxon>Pseudomonadati</taxon>
        <taxon>Thermodesulfobacteriota</taxon>
        <taxon>Desulfobacteria</taxon>
        <taxon>Desulfobacterales</taxon>
        <taxon>Desulfobacteraceae</taxon>
        <taxon>environmental samples</taxon>
    </lineage>
</organism>
<dbReference type="PANTHER" id="PTHR46124:SF2">
    <property type="entry name" value="D-AMINOACYL-TRNA DEACYLASE"/>
    <property type="match status" value="1"/>
</dbReference>
<dbReference type="InterPro" id="IPR001130">
    <property type="entry name" value="TatD-like"/>
</dbReference>
<dbReference type="Pfam" id="PF01026">
    <property type="entry name" value="TatD_DNase"/>
    <property type="match status" value="1"/>
</dbReference>
<dbReference type="InterPro" id="IPR032466">
    <property type="entry name" value="Metal_Hydrolase"/>
</dbReference>
<dbReference type="InterPro" id="IPR018228">
    <property type="entry name" value="DNase_TatD-rel_CS"/>
</dbReference>
<dbReference type="PROSITE" id="PS01091">
    <property type="entry name" value="TATD_3"/>
    <property type="match status" value="1"/>
</dbReference>
<name>A0A484HJH1_9BACT</name>
<feature type="binding site" evidence="4">
    <location>
        <position position="29"/>
    </location>
    <ligand>
        <name>a divalent metal cation</name>
        <dbReference type="ChEBI" id="CHEBI:60240"/>
        <label>1</label>
    </ligand>
</feature>
<dbReference type="EMBL" id="CAACVI010000050">
    <property type="protein sequence ID" value="VEN75274.1"/>
    <property type="molecule type" value="Genomic_DNA"/>
</dbReference>
<feature type="binding site" evidence="4">
    <location>
        <position position="225"/>
    </location>
    <ligand>
        <name>a divalent metal cation</name>
        <dbReference type="ChEBI" id="CHEBI:60240"/>
        <label>1</label>
    </ligand>
</feature>
<accession>A0A484HJH1</accession>
<keyword evidence="5" id="KW-0540">Nuclease</keyword>
<dbReference type="GO" id="GO:0004536">
    <property type="term" value="F:DNA nuclease activity"/>
    <property type="evidence" value="ECO:0007669"/>
    <property type="project" value="InterPro"/>
</dbReference>
<dbReference type="SUPFAM" id="SSF51556">
    <property type="entry name" value="Metallo-dependent hydrolases"/>
    <property type="match status" value="1"/>
</dbReference>
<comment type="similarity">
    <text evidence="1">Belongs to the metallo-dependent hydrolases superfamily. TatD-type hydrolase family.</text>
</comment>
<sequence length="280" mass="31464">MKKNIFWFFPKKSDCGGRALMKCFDSHCHLDDRYFKDDADSAIRRAKEAGVCEMMIVGTDLDSSRKVVEMARKGEGLYASVGVHPHDAVRCGPGVIDSLRELAQNPRVRAWGETGLDFNRMYSPARDQEKCFARQMEAAGDLGLPLIFHERDSKGRFLEMLKSRLGPKMSGVVHCFSGSRLELEQYLALGLHIGVTGIVTLLKRGEKLRALVPLIPKDRILIETDAPYLTPAPQKNKTRRNEPAFVVSVLRKLADALNEDPAELARALRKNTLDFFNIHP</sequence>
<dbReference type="NCBIfam" id="TIGR00010">
    <property type="entry name" value="YchF/TatD family DNA exonuclease"/>
    <property type="match status" value="1"/>
</dbReference>
<dbReference type="PIRSF" id="PIRSF005902">
    <property type="entry name" value="DNase_TatD"/>
    <property type="match status" value="1"/>
</dbReference>
<evidence type="ECO:0000313" key="5">
    <source>
        <dbReference type="EMBL" id="VEN75274.1"/>
    </source>
</evidence>
<keyword evidence="5" id="KW-0269">Exonuclease</keyword>
<evidence type="ECO:0000256" key="3">
    <source>
        <dbReference type="ARBA" id="ARBA00022801"/>
    </source>
</evidence>
<reference evidence="5" key="1">
    <citation type="submission" date="2019-01" db="EMBL/GenBank/DDBJ databases">
        <authorList>
            <consortium name="Genoscope - CEA"/>
            <person name="William W."/>
        </authorList>
    </citation>
    <scope>NUCLEOTIDE SEQUENCE</scope>
    <source>
        <strain evidence="5">CR-1</strain>
    </source>
</reference>
<dbReference type="EC" id="3.1.13.-" evidence="5"/>
<keyword evidence="3 5" id="KW-0378">Hydrolase</keyword>
<proteinExistence type="inferred from homology"/>
<feature type="binding site" evidence="4">
    <location>
        <position position="174"/>
    </location>
    <ligand>
        <name>a divalent metal cation</name>
        <dbReference type="ChEBI" id="CHEBI:60240"/>
        <label>2</label>
    </ligand>
</feature>
<feature type="binding site" evidence="4">
    <location>
        <position position="113"/>
    </location>
    <ligand>
        <name>a divalent metal cation</name>
        <dbReference type="ChEBI" id="CHEBI:60240"/>
        <label>1</label>
    </ligand>
</feature>
<evidence type="ECO:0000256" key="2">
    <source>
        <dbReference type="ARBA" id="ARBA00022723"/>
    </source>
</evidence>
<dbReference type="EC" id="3.1.11.-" evidence="5"/>
<dbReference type="AlphaFoldDB" id="A0A484HJH1"/>
<dbReference type="GO" id="GO:0004527">
    <property type="term" value="F:exonuclease activity"/>
    <property type="evidence" value="ECO:0007669"/>
    <property type="project" value="UniProtKB-KW"/>
</dbReference>
<feature type="binding site" evidence="4">
    <location>
        <position position="149"/>
    </location>
    <ligand>
        <name>a divalent metal cation</name>
        <dbReference type="ChEBI" id="CHEBI:60240"/>
        <label>2</label>
    </ligand>
</feature>
<dbReference type="InterPro" id="IPR015991">
    <property type="entry name" value="TatD/YcfH-like"/>
</dbReference>
<dbReference type="GO" id="GO:0005829">
    <property type="term" value="C:cytosol"/>
    <property type="evidence" value="ECO:0007669"/>
    <property type="project" value="TreeGrafter"/>
</dbReference>